<dbReference type="HAMAP" id="MF_00528">
    <property type="entry name" value="Maf"/>
    <property type="match status" value="1"/>
</dbReference>
<comment type="similarity">
    <text evidence="3">Belongs to the Maf family.</text>
</comment>
<name>A0ABV5V1T9_9MICO</name>
<evidence type="ECO:0000256" key="3">
    <source>
        <dbReference type="HAMAP-Rule" id="MF_00528"/>
    </source>
</evidence>
<comment type="function">
    <text evidence="3">Nucleoside triphosphate pyrophosphatase. May have a dual role in cell division arrest and in preventing the incorporation of modified nucleotides into cellular nucleic acids.</text>
</comment>
<dbReference type="RefSeq" id="WP_238330375.1">
    <property type="nucleotide sequence ID" value="NZ_JBHSJX010000001.1"/>
</dbReference>
<keyword evidence="2 3" id="KW-0378">Hydrolase</keyword>
<comment type="subcellular location">
    <subcellularLocation>
        <location evidence="3">Cytoplasm</location>
    </subcellularLocation>
</comment>
<dbReference type="CDD" id="cd00555">
    <property type="entry name" value="Maf"/>
    <property type="match status" value="1"/>
</dbReference>
<evidence type="ECO:0000256" key="2">
    <source>
        <dbReference type="ARBA" id="ARBA00022801"/>
    </source>
</evidence>
<dbReference type="Pfam" id="PF02545">
    <property type="entry name" value="Maf"/>
    <property type="match status" value="1"/>
</dbReference>
<reference evidence="4 5" key="1">
    <citation type="submission" date="2024-09" db="EMBL/GenBank/DDBJ databases">
        <authorList>
            <person name="Sun Q."/>
            <person name="Mori K."/>
        </authorList>
    </citation>
    <scope>NUCLEOTIDE SEQUENCE [LARGE SCALE GENOMIC DNA]</scope>
    <source>
        <strain evidence="4 5">JCM 12763</strain>
    </source>
</reference>
<dbReference type="EC" id="3.6.1.9" evidence="3"/>
<gene>
    <name evidence="4" type="ORF">ACFFN0_06925</name>
</gene>
<organism evidence="4 5">
    <name type="scientific">Ornithinimicrobium kibberense</name>
    <dbReference type="NCBI Taxonomy" id="282060"/>
    <lineage>
        <taxon>Bacteria</taxon>
        <taxon>Bacillati</taxon>
        <taxon>Actinomycetota</taxon>
        <taxon>Actinomycetes</taxon>
        <taxon>Micrococcales</taxon>
        <taxon>Ornithinimicrobiaceae</taxon>
        <taxon>Ornithinimicrobium</taxon>
    </lineage>
</organism>
<accession>A0ABV5V1T9</accession>
<dbReference type="PIRSF" id="PIRSF006305">
    <property type="entry name" value="Maf"/>
    <property type="match status" value="1"/>
</dbReference>
<dbReference type="NCBIfam" id="TIGR00172">
    <property type="entry name" value="maf"/>
    <property type="match status" value="1"/>
</dbReference>
<feature type="active site" description="Proton acceptor" evidence="3">
    <location>
        <position position="81"/>
    </location>
</feature>
<dbReference type="PANTHER" id="PTHR43213">
    <property type="entry name" value="BIFUNCTIONAL DTTP/UTP PYROPHOSPHATASE/METHYLTRANSFERASE PROTEIN-RELATED"/>
    <property type="match status" value="1"/>
</dbReference>
<evidence type="ECO:0000313" key="4">
    <source>
        <dbReference type="EMBL" id="MFB9731769.1"/>
    </source>
</evidence>
<dbReference type="InterPro" id="IPR029001">
    <property type="entry name" value="ITPase-like_fam"/>
</dbReference>
<protein>
    <recommendedName>
        <fullName evidence="3">Nucleoside triphosphate pyrophosphatase</fullName>
        <ecNumber evidence="3">3.6.1.9</ecNumber>
    </recommendedName>
    <alternativeName>
        <fullName evidence="3">Nucleotide pyrophosphatase</fullName>
        <shortName evidence="3">Nucleotide PPase</shortName>
    </alternativeName>
</protein>
<comment type="caution">
    <text evidence="3">Lacks conserved residue(s) required for the propagation of feature annotation.</text>
</comment>
<dbReference type="Proteomes" id="UP001589613">
    <property type="component" value="Unassembled WGS sequence"/>
</dbReference>
<dbReference type="SUPFAM" id="SSF52972">
    <property type="entry name" value="ITPase-like"/>
    <property type="match status" value="1"/>
</dbReference>
<evidence type="ECO:0000256" key="1">
    <source>
        <dbReference type="ARBA" id="ARBA00001968"/>
    </source>
</evidence>
<sequence length="210" mass="21802">MSGPVPLVLASASPARLASLTSAGVEPEVVVSGVDEEAALARAQERHGVLPPADVALTLARAKCEAVVGQEEPDSLVLGCDSVLELDGRMYGKPGDAATATERWRLMRGRSGTLHTGHWVIDNREGGTGATLGATASTVVHFADLTDEEIEAYVATGEPLTVAGAFTVDGLGGPYVRGIEGDYHAVVGVSLPLLRELLDEIGVAWHTLRG</sequence>
<dbReference type="InterPro" id="IPR003697">
    <property type="entry name" value="Maf-like"/>
</dbReference>
<evidence type="ECO:0000313" key="5">
    <source>
        <dbReference type="Proteomes" id="UP001589613"/>
    </source>
</evidence>
<comment type="cofactor">
    <cofactor evidence="1 3">
        <name>a divalent metal cation</name>
        <dbReference type="ChEBI" id="CHEBI:60240"/>
    </cofactor>
</comment>
<dbReference type="Gene3D" id="3.90.950.10">
    <property type="match status" value="1"/>
</dbReference>
<comment type="caution">
    <text evidence="4">The sequence shown here is derived from an EMBL/GenBank/DDBJ whole genome shotgun (WGS) entry which is preliminary data.</text>
</comment>
<keyword evidence="3" id="KW-0963">Cytoplasm</keyword>
<keyword evidence="3" id="KW-0546">Nucleotide metabolism</keyword>
<dbReference type="GO" id="GO:0016787">
    <property type="term" value="F:hydrolase activity"/>
    <property type="evidence" value="ECO:0007669"/>
    <property type="project" value="UniProtKB-KW"/>
</dbReference>
<comment type="catalytic activity">
    <reaction evidence="3">
        <text>a ribonucleoside 5'-triphosphate + H2O = a ribonucleoside 5'-phosphate + diphosphate + H(+)</text>
        <dbReference type="Rhea" id="RHEA:23996"/>
        <dbReference type="ChEBI" id="CHEBI:15377"/>
        <dbReference type="ChEBI" id="CHEBI:15378"/>
        <dbReference type="ChEBI" id="CHEBI:33019"/>
        <dbReference type="ChEBI" id="CHEBI:58043"/>
        <dbReference type="ChEBI" id="CHEBI:61557"/>
        <dbReference type="EC" id="3.6.1.9"/>
    </reaction>
</comment>
<proteinExistence type="inferred from homology"/>
<dbReference type="PANTHER" id="PTHR43213:SF5">
    <property type="entry name" value="BIFUNCTIONAL DTTP_UTP PYROPHOSPHATASE_METHYLTRANSFERASE PROTEIN-RELATED"/>
    <property type="match status" value="1"/>
</dbReference>
<comment type="catalytic activity">
    <reaction evidence="3">
        <text>a 2'-deoxyribonucleoside 5'-triphosphate + H2O = a 2'-deoxyribonucleoside 5'-phosphate + diphosphate + H(+)</text>
        <dbReference type="Rhea" id="RHEA:44644"/>
        <dbReference type="ChEBI" id="CHEBI:15377"/>
        <dbReference type="ChEBI" id="CHEBI:15378"/>
        <dbReference type="ChEBI" id="CHEBI:33019"/>
        <dbReference type="ChEBI" id="CHEBI:61560"/>
        <dbReference type="ChEBI" id="CHEBI:65317"/>
        <dbReference type="EC" id="3.6.1.9"/>
    </reaction>
</comment>
<keyword evidence="5" id="KW-1185">Reference proteome</keyword>
<dbReference type="EMBL" id="JBHMAX010000014">
    <property type="protein sequence ID" value="MFB9731769.1"/>
    <property type="molecule type" value="Genomic_DNA"/>
</dbReference>